<proteinExistence type="predicted"/>
<dbReference type="InterPro" id="IPR027417">
    <property type="entry name" value="P-loop_NTPase"/>
</dbReference>
<evidence type="ECO:0000313" key="1">
    <source>
        <dbReference type="EMBL" id="PYC27663.1"/>
    </source>
</evidence>
<dbReference type="Gene3D" id="3.40.50.300">
    <property type="entry name" value="P-loop containing nucleotide triphosphate hydrolases"/>
    <property type="match status" value="1"/>
</dbReference>
<comment type="caution">
    <text evidence="1">The sequence shown here is derived from an EMBL/GenBank/DDBJ whole genome shotgun (WGS) entry which is preliminary data.</text>
</comment>
<name>A0A2V4LNL9_AQUAC</name>
<sequence>MRVIAVVSAKGGVGKSTLAANLAAALQKTGRAVLAIDLDPQNALHHHFQATEQAQAAAPAQGLCHSEHDWHELCVPTRDGLFVLPHGLTDEPARRTFERQLESDPLWLARRLADLQLADGALVLLDTPPGPSLYLQQALSVANLALVVSLADAASYTALPLIDGLIASHTEGRADFAGSAYLINQVDNSRQLSKDITQIMQGLLGKRLLGLVHRDQSVGEALAYNRNVLDYDPHGRGCHDILACAQSLLVRLASEQRVEQPA</sequence>
<dbReference type="AlphaFoldDB" id="A0A2V4LNL9"/>
<dbReference type="Pfam" id="PF06564">
    <property type="entry name" value="CBP_BcsQ"/>
    <property type="match status" value="1"/>
</dbReference>
<reference evidence="1 2" key="1">
    <citation type="submission" date="2018-06" db="EMBL/GenBank/DDBJ databases">
        <title>Pseudomonas diversity within urban Lake Michigan freshwaters.</title>
        <authorList>
            <person name="Batrich M."/>
            <person name="Hatzopoulos T."/>
            <person name="Putonti C."/>
        </authorList>
    </citation>
    <scope>NUCLEOTIDE SEQUENCE [LARGE SCALE GENOMIC DNA]</scope>
    <source>
        <strain evidence="1 2">MB-090714</strain>
    </source>
</reference>
<dbReference type="EMBL" id="QJRX01000003">
    <property type="protein sequence ID" value="PYC27663.1"/>
    <property type="molecule type" value="Genomic_DNA"/>
</dbReference>
<dbReference type="OrthoDB" id="5288747at2"/>
<dbReference type="InterPro" id="IPR050678">
    <property type="entry name" value="DNA_Partitioning_ATPase"/>
</dbReference>
<accession>A0A2V4LNL9</accession>
<dbReference type="SUPFAM" id="SSF52540">
    <property type="entry name" value="P-loop containing nucleoside triphosphate hydrolases"/>
    <property type="match status" value="1"/>
</dbReference>
<dbReference type="NCBIfam" id="TIGR03371">
    <property type="entry name" value="cellulose_yhjQ"/>
    <property type="match status" value="1"/>
</dbReference>
<dbReference type="PANTHER" id="PTHR13696:SF99">
    <property type="entry name" value="COBYRINIC ACID AC-DIAMIDE SYNTHASE"/>
    <property type="match status" value="1"/>
</dbReference>
<protein>
    <submittedName>
        <fullName evidence="1">Cellulose synthase operon protein YhjQ</fullName>
    </submittedName>
</protein>
<evidence type="ECO:0000313" key="2">
    <source>
        <dbReference type="Proteomes" id="UP000248146"/>
    </source>
</evidence>
<organism evidence="1 2">
    <name type="scientific">Aquipseudomonas alcaligenes</name>
    <name type="common">Pseudomonas alcaligenes</name>
    <dbReference type="NCBI Taxonomy" id="43263"/>
    <lineage>
        <taxon>Bacteria</taxon>
        <taxon>Pseudomonadati</taxon>
        <taxon>Pseudomonadota</taxon>
        <taxon>Gammaproteobacteria</taxon>
        <taxon>Pseudomonadales</taxon>
        <taxon>Pseudomonadaceae</taxon>
        <taxon>Aquipseudomonas</taxon>
    </lineage>
</organism>
<dbReference type="CDD" id="cd02042">
    <property type="entry name" value="ParAB_family"/>
    <property type="match status" value="1"/>
</dbReference>
<dbReference type="InterPro" id="IPR017746">
    <property type="entry name" value="Cellulose_synthase_operon_BcsQ"/>
</dbReference>
<dbReference type="PANTHER" id="PTHR13696">
    <property type="entry name" value="P-LOOP CONTAINING NUCLEOSIDE TRIPHOSPHATE HYDROLASE"/>
    <property type="match status" value="1"/>
</dbReference>
<gene>
    <name evidence="1" type="primary">yhjQ</name>
    <name evidence="1" type="ORF">DMO17_06920</name>
</gene>
<dbReference type="Proteomes" id="UP000248146">
    <property type="component" value="Unassembled WGS sequence"/>
</dbReference>